<accession>A0ACC4WBY2</accession>
<dbReference type="Proteomes" id="UP000037185">
    <property type="component" value="Unassembled WGS sequence"/>
</dbReference>
<dbReference type="EMBL" id="LGSP01000021">
    <property type="protein sequence ID" value="KNE82020.1"/>
    <property type="molecule type" value="Genomic_DNA"/>
</dbReference>
<reference evidence="1" key="1">
    <citation type="submission" date="2015-07" db="EMBL/GenBank/DDBJ databases">
        <title>Draft genome sequence of Streptomyces fradiae, a resistant strain to nitron-oligomycin.</title>
        <authorList>
            <person name="Vatlin A.A."/>
            <person name="Bekker O.B."/>
            <person name="Danilenko V.N."/>
        </authorList>
    </citation>
    <scope>NUCLEOTIDE SEQUENCE</scope>
    <source>
        <strain evidence="1">Olg1-1</strain>
    </source>
</reference>
<organism evidence="1 2">
    <name type="scientific">Streptomyces fradiae</name>
    <name type="common">Streptomyces roseoflavus</name>
    <dbReference type="NCBI Taxonomy" id="1906"/>
    <lineage>
        <taxon>Bacteria</taxon>
        <taxon>Bacillati</taxon>
        <taxon>Actinomycetota</taxon>
        <taxon>Actinomycetes</taxon>
        <taxon>Kitasatosporales</taxon>
        <taxon>Streptomycetaceae</taxon>
        <taxon>Streptomyces</taxon>
    </lineage>
</organism>
<proteinExistence type="predicted"/>
<name>A0ACC4WBY2_STRFR</name>
<evidence type="ECO:0000313" key="2">
    <source>
        <dbReference type="Proteomes" id="UP000037185"/>
    </source>
</evidence>
<gene>
    <name evidence="1" type="ORF">ADZ36_13530</name>
</gene>
<protein>
    <submittedName>
        <fullName evidence="1">DNA-3-methyladenine glycosylase</fullName>
    </submittedName>
</protein>
<comment type="caution">
    <text evidence="1">The sequence shown here is derived from an EMBL/GenBank/DDBJ whole genome shotgun (WGS) entry which is preliminary data.</text>
</comment>
<feature type="non-terminal residue" evidence="1">
    <location>
        <position position="212"/>
    </location>
</feature>
<keyword evidence="2" id="KW-1185">Reference proteome</keyword>
<evidence type="ECO:0000313" key="1">
    <source>
        <dbReference type="EMBL" id="KNE82020.1"/>
    </source>
</evidence>
<sequence length="212" mass="22682">MHTDTESCVRAVRSKDARFDGWFFTAVRTTGIYCRPSCPAVPPKPENMTFHPSAAAAQQAGYRACKRCRPDATPGSPQWNERADLTARAMRLIADGVVDREGVPGLAARLGYSTRQIERQLHAELGAGPLALARAQRAQTARLLIETSELPMADIAFAAGFASIRAFNETVREVFALAPTELRTRAGRGRAGARPGARTDARPGPAPGGAAV</sequence>